<evidence type="ECO:0000313" key="2">
    <source>
        <dbReference type="EMBL" id="CEK58053.1"/>
    </source>
</evidence>
<proteinExistence type="predicted"/>
<evidence type="ECO:0000256" key="1">
    <source>
        <dbReference type="SAM" id="MobiDB-lite"/>
    </source>
</evidence>
<protein>
    <submittedName>
        <fullName evidence="2">Uncharacterized protein</fullName>
    </submittedName>
</protein>
<name>A0A0B6YP86_9EUPU</name>
<feature type="non-terminal residue" evidence="2">
    <location>
        <position position="145"/>
    </location>
</feature>
<dbReference type="AlphaFoldDB" id="A0A0B6YP86"/>
<sequence length="145" mass="16201">GKTTQLNHSEGQSHQIDVLSNADMWKQEQGGAGVDVTKLVQSQRTDDQSSILEFFKSQNSPESTLTLKRQHHENTSSKKRPRTSLSSAVALSSLDVKPCLGSRREITFLDNIRPKTFSNDTNISDIVVVSDDDDEFKPITKIRKT</sequence>
<organism evidence="2">
    <name type="scientific">Arion vulgaris</name>
    <dbReference type="NCBI Taxonomy" id="1028688"/>
    <lineage>
        <taxon>Eukaryota</taxon>
        <taxon>Metazoa</taxon>
        <taxon>Spiralia</taxon>
        <taxon>Lophotrochozoa</taxon>
        <taxon>Mollusca</taxon>
        <taxon>Gastropoda</taxon>
        <taxon>Heterobranchia</taxon>
        <taxon>Euthyneura</taxon>
        <taxon>Panpulmonata</taxon>
        <taxon>Eupulmonata</taxon>
        <taxon>Stylommatophora</taxon>
        <taxon>Helicina</taxon>
        <taxon>Arionoidea</taxon>
        <taxon>Arionidae</taxon>
        <taxon>Arion</taxon>
    </lineage>
</organism>
<gene>
    <name evidence="2" type="primary">ORF31861</name>
</gene>
<feature type="non-terminal residue" evidence="2">
    <location>
        <position position="1"/>
    </location>
</feature>
<accession>A0A0B6YP86</accession>
<dbReference type="EMBL" id="HACG01011188">
    <property type="protein sequence ID" value="CEK58053.1"/>
    <property type="molecule type" value="Transcribed_RNA"/>
</dbReference>
<reference evidence="2" key="1">
    <citation type="submission" date="2014-12" db="EMBL/GenBank/DDBJ databases">
        <title>Insight into the proteome of Arion vulgaris.</title>
        <authorList>
            <person name="Aradska J."/>
            <person name="Bulat T."/>
            <person name="Smidak R."/>
            <person name="Sarate P."/>
            <person name="Gangsoo J."/>
            <person name="Sialana F."/>
            <person name="Bilban M."/>
            <person name="Lubec G."/>
        </authorList>
    </citation>
    <scope>NUCLEOTIDE SEQUENCE</scope>
    <source>
        <tissue evidence="2">Skin</tissue>
    </source>
</reference>
<feature type="region of interest" description="Disordered" evidence="1">
    <location>
        <begin position="61"/>
        <end position="86"/>
    </location>
</feature>